<reference evidence="2 3" key="1">
    <citation type="submission" date="2013-11" db="EMBL/GenBank/DDBJ databases">
        <title>The Genome Sequence of Fusobacterium sp. 7_1.</title>
        <authorList>
            <consortium name="The Broad Institute Genome Sequencing Platform"/>
            <person name="Earl A."/>
            <person name="Ward D."/>
            <person name="Feldgarden M."/>
            <person name="Gevers D."/>
            <person name="Strauss J."/>
            <person name="Ambrose C.E."/>
            <person name="Allen-Vercoe E."/>
            <person name="Walker B."/>
            <person name="Young S.K."/>
            <person name="Zeng Q."/>
            <person name="Gargeya S."/>
            <person name="Fitzgerald M."/>
            <person name="Haas B."/>
            <person name="Abouelleil A."/>
            <person name="Alvarado L."/>
            <person name="Arachchi H.M."/>
            <person name="Berlin A.M."/>
            <person name="Chapman S.B."/>
            <person name="Goldberg J."/>
            <person name="Griggs A."/>
            <person name="Gujja S."/>
            <person name="Hansen M."/>
            <person name="Howarth C."/>
            <person name="Imamovic A."/>
            <person name="Larimer J."/>
            <person name="McCowen C."/>
            <person name="Montmayeur A."/>
            <person name="Murphy C."/>
            <person name="Neiman D."/>
            <person name="Pearson M."/>
            <person name="Priest M."/>
            <person name="Roberts A."/>
            <person name="Saif S."/>
            <person name="Shea T."/>
            <person name="Sisk P."/>
            <person name="Sykes S."/>
            <person name="Wortman J."/>
            <person name="Nusbaum C."/>
            <person name="Birren B."/>
        </authorList>
    </citation>
    <scope>NUCLEOTIDE SEQUENCE [LARGE SCALE GENOMIC DNA]</scope>
    <source>
        <strain evidence="2 3">7_1</strain>
    </source>
</reference>
<dbReference type="Pfam" id="PF18813">
    <property type="entry name" value="PBECR4"/>
    <property type="match status" value="1"/>
</dbReference>
<dbReference type="AlphaFoldDB" id="A0A140PTU9"/>
<gene>
    <name evidence="2" type="ORF">FSDG_01475</name>
</gene>
<dbReference type="HOGENOM" id="CLU_075774_0_0_0"/>
<protein>
    <recommendedName>
        <fullName evidence="1">Phage-Barnase-EndoU-ColicinE5/D-RelE like nuclease 4 domain-containing protein</fullName>
    </recommendedName>
</protein>
<feature type="domain" description="Phage-Barnase-EndoU-ColicinE5/D-RelE like nuclease 4" evidence="1">
    <location>
        <begin position="4"/>
        <end position="199"/>
    </location>
</feature>
<dbReference type="EMBL" id="CP007062">
    <property type="protein sequence ID" value="EEO42916.1"/>
    <property type="molecule type" value="Genomic_DNA"/>
</dbReference>
<dbReference type="KEGG" id="fne:FSDG_01475"/>
<accession>A0A140PTU9</accession>
<evidence type="ECO:0000313" key="3">
    <source>
        <dbReference type="Proteomes" id="UP000002799"/>
    </source>
</evidence>
<name>A0A140PTU9_9FUSO</name>
<dbReference type="Proteomes" id="UP000002799">
    <property type="component" value="Chromosome"/>
</dbReference>
<organism evidence="2">
    <name type="scientific">Fusobacterium animalis 7_1</name>
    <dbReference type="NCBI Taxonomy" id="457405"/>
    <lineage>
        <taxon>Bacteria</taxon>
        <taxon>Fusobacteriati</taxon>
        <taxon>Fusobacteriota</taxon>
        <taxon>Fusobacteriia</taxon>
        <taxon>Fusobacteriales</taxon>
        <taxon>Fusobacteriaceae</taxon>
        <taxon>Fusobacterium</taxon>
    </lineage>
</organism>
<proteinExistence type="predicted"/>
<dbReference type="eggNOG" id="ENOG5032TY5">
    <property type="taxonomic scope" value="Bacteria"/>
</dbReference>
<evidence type="ECO:0000259" key="1">
    <source>
        <dbReference type="Pfam" id="PF18813"/>
    </source>
</evidence>
<dbReference type="RefSeq" id="WP_008701734.1">
    <property type="nucleotide sequence ID" value="NZ_AKBT01000001.1"/>
</dbReference>
<evidence type="ECO:0000313" key="2">
    <source>
        <dbReference type="EMBL" id="EEO42916.1"/>
    </source>
</evidence>
<dbReference type="InterPro" id="IPR041420">
    <property type="entry name" value="PBECR4"/>
</dbReference>
<sequence length="225" mass="27051">MSYKIQETFEWFEQFNKIDIKIKGETKEFNIELENKNLPHLLGLQYINSTKNDVVMLKGRRLHNYIKFNKLSDEEILEKIKNNSPSMEESVKSRIETFQEFMENIEKSYILEKTYLNTTIKSNYLIVQSKGEEFLHLGVKQNQIASFDIIPKKDSWLETYFSRDDIKYFQNSKIIEEVKGLYKYNDEKERFETFTFNDKRIEKTKEVEDFTIPKKTKGNNKSKER</sequence>